<dbReference type="InterPro" id="IPR003172">
    <property type="entry name" value="ML_dom"/>
</dbReference>
<reference evidence="4" key="1">
    <citation type="journal article" date="2020" name="Fungal Divers.">
        <title>Resolving the Mortierellaceae phylogeny through synthesis of multi-gene phylogenetics and phylogenomics.</title>
        <authorList>
            <person name="Vandepol N."/>
            <person name="Liber J."/>
            <person name="Desiro A."/>
            <person name="Na H."/>
            <person name="Kennedy M."/>
            <person name="Barry K."/>
            <person name="Grigoriev I.V."/>
            <person name="Miller A.N."/>
            <person name="O'Donnell K."/>
            <person name="Stajich J.E."/>
            <person name="Bonito G."/>
        </authorList>
    </citation>
    <scope>NUCLEOTIDE SEQUENCE</scope>
    <source>
        <strain evidence="4">KOD948</strain>
    </source>
</reference>
<accession>A0A9P6PT51</accession>
<organism evidence="4 5">
    <name type="scientific">Mortierella polycephala</name>
    <dbReference type="NCBI Taxonomy" id="41804"/>
    <lineage>
        <taxon>Eukaryota</taxon>
        <taxon>Fungi</taxon>
        <taxon>Fungi incertae sedis</taxon>
        <taxon>Mucoromycota</taxon>
        <taxon>Mortierellomycotina</taxon>
        <taxon>Mortierellomycetes</taxon>
        <taxon>Mortierellales</taxon>
        <taxon>Mortierellaceae</taxon>
        <taxon>Mortierella</taxon>
    </lineage>
</organism>
<evidence type="ECO:0000313" key="4">
    <source>
        <dbReference type="EMBL" id="KAG0252175.1"/>
    </source>
</evidence>
<keyword evidence="2" id="KW-0732">Signal</keyword>
<dbReference type="InterPro" id="IPR014756">
    <property type="entry name" value="Ig_E-set"/>
</dbReference>
<dbReference type="Pfam" id="PF02221">
    <property type="entry name" value="E1_DerP2_DerF2"/>
    <property type="match status" value="1"/>
</dbReference>
<evidence type="ECO:0000313" key="5">
    <source>
        <dbReference type="Proteomes" id="UP000726737"/>
    </source>
</evidence>
<evidence type="ECO:0000259" key="3">
    <source>
        <dbReference type="SMART" id="SM00737"/>
    </source>
</evidence>
<sequence>MKYFAAIAAFACLAFANAQVIPPITSCATGSTDITIDTFTLEPYPLCIGESVCATGNGTLSTPVVDGATLSITGKYLGRVVYTDSHDLCELMGDQGHPCPIPTTLTSITACVLVKPSAPANVPVVLTVLAMNGNGNVLFCQTASGVLAQICPP</sequence>
<feature type="chain" id="PRO_5040348018" description="Phosphatidylglycerol/phosphatidylinositol transfer protein" evidence="2">
    <location>
        <begin position="19"/>
        <end position="153"/>
    </location>
</feature>
<dbReference type="OrthoDB" id="2405630at2759"/>
<evidence type="ECO:0000256" key="1">
    <source>
        <dbReference type="ARBA" id="ARBA00016056"/>
    </source>
</evidence>
<evidence type="ECO:0000256" key="2">
    <source>
        <dbReference type="SAM" id="SignalP"/>
    </source>
</evidence>
<dbReference type="AlphaFoldDB" id="A0A9P6PT51"/>
<dbReference type="Proteomes" id="UP000726737">
    <property type="component" value="Unassembled WGS sequence"/>
</dbReference>
<dbReference type="SUPFAM" id="SSF81296">
    <property type="entry name" value="E set domains"/>
    <property type="match status" value="1"/>
</dbReference>
<feature type="signal peptide" evidence="2">
    <location>
        <begin position="1"/>
        <end position="18"/>
    </location>
</feature>
<protein>
    <recommendedName>
        <fullName evidence="1">Phosphatidylglycerol/phosphatidylinositol transfer protein</fullName>
    </recommendedName>
</protein>
<proteinExistence type="predicted"/>
<keyword evidence="5" id="KW-1185">Reference proteome</keyword>
<name>A0A9P6PT51_9FUNG</name>
<dbReference type="EMBL" id="JAAAJA010000539">
    <property type="protein sequence ID" value="KAG0252175.1"/>
    <property type="molecule type" value="Genomic_DNA"/>
</dbReference>
<feature type="domain" description="MD-2-related lipid-recognition" evidence="3">
    <location>
        <begin position="24"/>
        <end position="145"/>
    </location>
</feature>
<gene>
    <name evidence="4" type="ORF">BG011_007140</name>
</gene>
<dbReference type="SMART" id="SM00737">
    <property type="entry name" value="ML"/>
    <property type="match status" value="1"/>
</dbReference>
<comment type="caution">
    <text evidence="4">The sequence shown here is derived from an EMBL/GenBank/DDBJ whole genome shotgun (WGS) entry which is preliminary data.</text>
</comment>